<dbReference type="NCBIfam" id="TIGR01930">
    <property type="entry name" value="AcCoA-C-Actrans"/>
    <property type="match status" value="1"/>
</dbReference>
<dbReference type="InterPro" id="IPR050215">
    <property type="entry name" value="Thiolase-like_sf_Thiolase"/>
</dbReference>
<evidence type="ECO:0000256" key="6">
    <source>
        <dbReference type="SAM" id="MobiDB-lite"/>
    </source>
</evidence>
<evidence type="ECO:0000256" key="1">
    <source>
        <dbReference type="ARBA" id="ARBA00010982"/>
    </source>
</evidence>
<dbReference type="InterPro" id="IPR002155">
    <property type="entry name" value="Thiolase"/>
</dbReference>
<feature type="compositionally biased region" description="Low complexity" evidence="6">
    <location>
        <begin position="218"/>
        <end position="227"/>
    </location>
</feature>
<dbReference type="GO" id="GO:0003988">
    <property type="term" value="F:acetyl-CoA C-acyltransferase activity"/>
    <property type="evidence" value="ECO:0007669"/>
    <property type="project" value="UniProtKB-EC"/>
</dbReference>
<name>A0A5N8W7C2_9ACTN</name>
<comment type="similarity">
    <text evidence="1 5">Belongs to the thiolase-like superfamily. Thiolase family.</text>
</comment>
<feature type="active site" description="Acyl-thioester intermediate" evidence="4">
    <location>
        <position position="92"/>
    </location>
</feature>
<dbReference type="Pfam" id="PF02803">
    <property type="entry name" value="Thiolase_C"/>
    <property type="match status" value="1"/>
</dbReference>
<keyword evidence="2 5" id="KW-0808">Transferase</keyword>
<feature type="domain" description="Thiolase C-terminal" evidence="8">
    <location>
        <begin position="298"/>
        <end position="420"/>
    </location>
</feature>
<dbReference type="PANTHER" id="PTHR43853">
    <property type="entry name" value="3-KETOACYL-COA THIOLASE, PEROXISOMAL"/>
    <property type="match status" value="1"/>
</dbReference>
<comment type="caution">
    <text evidence="9">The sequence shown here is derived from an EMBL/GenBank/DDBJ whole genome shotgun (WGS) entry which is preliminary data.</text>
</comment>
<dbReference type="PIRSF" id="PIRSF000429">
    <property type="entry name" value="Ac-CoA_Ac_transf"/>
    <property type="match status" value="1"/>
</dbReference>
<accession>A0A5N8W7C2</accession>
<dbReference type="CDD" id="cd00751">
    <property type="entry name" value="thiolase"/>
    <property type="match status" value="1"/>
</dbReference>
<evidence type="ECO:0000313" key="9">
    <source>
        <dbReference type="EMBL" id="MPY42035.1"/>
    </source>
</evidence>
<evidence type="ECO:0000313" key="10">
    <source>
        <dbReference type="Proteomes" id="UP000326979"/>
    </source>
</evidence>
<feature type="domain" description="Thiolase N-terminal" evidence="7">
    <location>
        <begin position="8"/>
        <end position="286"/>
    </location>
</feature>
<sequence length="425" mass="43541">MPASQSDIVVCHPLRTPIGRFGGALAGRRPAQLAALVIAEVVHRSGIRTEQVDEVILGHSYPSAEAPAIGRAAALDAGLPQTVTGVQVDRRCGSGLQAVLDAAMQIRSGFSEVVIAGGVDVMSAAPLYTHEGRWGIKGSAGLRLHDALARGRVTAGGDRHPVPGGMIETAENLRREFGISRADQDALALRSQQRVAKAIDEGLFKDEIVPVTVRTLSGAPGAARAGGTPLGESVVDTDEHPRPDTTAGQLAALRPMMAASDPEATVTAGNASGQNDAAAACLVTTAETAHRLGLVPALRLVSFARAGVPAATMGLGPVPATEAALGKAGLTLADLDLIEINEAFAAQVLACTRVLGLTGTDHEERINVNGSGISLGHPVGATGARVLATLAHELHRRQGRYALETMCIGGGQGLAAVFERVPGVA</sequence>
<dbReference type="InterPro" id="IPR020616">
    <property type="entry name" value="Thiolase_N"/>
</dbReference>
<keyword evidence="10" id="KW-1185">Reference proteome</keyword>
<gene>
    <name evidence="9" type="ORF">FNH04_19650</name>
</gene>
<dbReference type="PANTHER" id="PTHR43853:SF2">
    <property type="entry name" value="3-OXOADIPYL-COA_3-OXO-5,6-DEHYDROSUBERYL-COA THIOLASE"/>
    <property type="match status" value="1"/>
</dbReference>
<dbReference type="GO" id="GO:0005737">
    <property type="term" value="C:cytoplasm"/>
    <property type="evidence" value="ECO:0007669"/>
    <property type="project" value="UniProtKB-ARBA"/>
</dbReference>
<dbReference type="SUPFAM" id="SSF53901">
    <property type="entry name" value="Thiolase-like"/>
    <property type="match status" value="2"/>
</dbReference>
<dbReference type="NCBIfam" id="NF004853">
    <property type="entry name" value="PRK06205.1"/>
    <property type="match status" value="1"/>
</dbReference>
<proteinExistence type="inferred from homology"/>
<feature type="active site" description="Proton acceptor" evidence="4">
    <location>
        <position position="377"/>
    </location>
</feature>
<dbReference type="Pfam" id="PF00108">
    <property type="entry name" value="Thiolase_N"/>
    <property type="match status" value="1"/>
</dbReference>
<dbReference type="InterPro" id="IPR020617">
    <property type="entry name" value="Thiolase_C"/>
</dbReference>
<dbReference type="GO" id="GO:0006635">
    <property type="term" value="P:fatty acid beta-oxidation"/>
    <property type="evidence" value="ECO:0007669"/>
    <property type="project" value="TreeGrafter"/>
</dbReference>
<evidence type="ECO:0000259" key="7">
    <source>
        <dbReference type="Pfam" id="PF00108"/>
    </source>
</evidence>
<reference evidence="9 10" key="1">
    <citation type="submission" date="2019-07" db="EMBL/GenBank/DDBJ databases">
        <title>New species of Amycolatopsis and Streptomyces.</title>
        <authorList>
            <person name="Duangmal K."/>
            <person name="Teo W.F.A."/>
            <person name="Lipun K."/>
        </authorList>
    </citation>
    <scope>NUCLEOTIDE SEQUENCE [LARGE SCALE GENOMIC DNA]</scope>
    <source>
        <strain evidence="9 10">TISTR 2346</strain>
    </source>
</reference>
<dbReference type="FunFam" id="3.40.47.10:FF:000010">
    <property type="entry name" value="Acetyl-CoA acetyltransferase (Thiolase)"/>
    <property type="match status" value="1"/>
</dbReference>
<dbReference type="RefSeq" id="WP_152786012.1">
    <property type="nucleotide sequence ID" value="NZ_BAABEQ010000017.1"/>
</dbReference>
<evidence type="ECO:0000256" key="2">
    <source>
        <dbReference type="ARBA" id="ARBA00022679"/>
    </source>
</evidence>
<dbReference type="EMBL" id="VJZE01000129">
    <property type="protein sequence ID" value="MPY42035.1"/>
    <property type="molecule type" value="Genomic_DNA"/>
</dbReference>
<feature type="region of interest" description="Disordered" evidence="6">
    <location>
        <begin position="218"/>
        <end position="244"/>
    </location>
</feature>
<evidence type="ECO:0000256" key="5">
    <source>
        <dbReference type="RuleBase" id="RU003557"/>
    </source>
</evidence>
<dbReference type="AlphaFoldDB" id="A0A5N8W7C2"/>
<organism evidence="9 10">
    <name type="scientific">Streptomyces phyllanthi</name>
    <dbReference type="NCBI Taxonomy" id="1803180"/>
    <lineage>
        <taxon>Bacteria</taxon>
        <taxon>Bacillati</taxon>
        <taxon>Actinomycetota</taxon>
        <taxon>Actinomycetes</taxon>
        <taxon>Kitasatosporales</taxon>
        <taxon>Streptomycetaceae</taxon>
        <taxon>Streptomyces</taxon>
    </lineage>
</organism>
<dbReference type="Proteomes" id="UP000326979">
    <property type="component" value="Unassembled WGS sequence"/>
</dbReference>
<dbReference type="Gene3D" id="3.40.47.10">
    <property type="match status" value="2"/>
</dbReference>
<dbReference type="OrthoDB" id="4440515at2"/>
<evidence type="ECO:0000259" key="8">
    <source>
        <dbReference type="Pfam" id="PF02803"/>
    </source>
</evidence>
<evidence type="ECO:0000256" key="3">
    <source>
        <dbReference type="ARBA" id="ARBA00023315"/>
    </source>
</evidence>
<dbReference type="InterPro" id="IPR016039">
    <property type="entry name" value="Thiolase-like"/>
</dbReference>
<keyword evidence="3 5" id="KW-0012">Acyltransferase</keyword>
<protein>
    <submittedName>
        <fullName evidence="9">Acetyl-CoA C-acyltransferase</fullName>
        <ecNumber evidence="9">2.3.1.16</ecNumber>
    </submittedName>
</protein>
<feature type="active site" description="Proton acceptor" evidence="4">
    <location>
        <position position="407"/>
    </location>
</feature>
<dbReference type="GO" id="GO:0010124">
    <property type="term" value="P:phenylacetate catabolic process"/>
    <property type="evidence" value="ECO:0007669"/>
    <property type="project" value="TreeGrafter"/>
</dbReference>
<dbReference type="EC" id="2.3.1.16" evidence="9"/>
<evidence type="ECO:0000256" key="4">
    <source>
        <dbReference type="PIRSR" id="PIRSR000429-1"/>
    </source>
</evidence>